<dbReference type="SUPFAM" id="SSF53822">
    <property type="entry name" value="Periplasmic binding protein-like I"/>
    <property type="match status" value="1"/>
</dbReference>
<sequence length="282" mass="30964">MENDWFYLTGHKPPFFSTLVQRSEACALDLGYTVFLGNTMNNSENESKYLHSLVEKQVDGIIYLGGRINDTETDQEYAQEIKKVMERVPIVFVNGQMAGVDAHVVRTDEETGIDKLVELLINLNHKKIGFLGGKEGISSTDVKKASFVQAMKSKGLGVSEDWVLGTGFNIESGEEVASQLLFLKERPTAVICANDLVAIGVIKVLTKFGLKVPDDVSVVGFDDIYLAKHFPPGITTVSQNYDKLGQTAINVLVDLINEKEAAKETVVPTSLVLRDSCKLFSG</sequence>
<proteinExistence type="predicted"/>
<evidence type="ECO:0000313" key="5">
    <source>
        <dbReference type="EMBL" id="MBS4224699.1"/>
    </source>
</evidence>
<evidence type="ECO:0000256" key="2">
    <source>
        <dbReference type="ARBA" id="ARBA00023125"/>
    </source>
</evidence>
<dbReference type="Proteomes" id="UP000676456">
    <property type="component" value="Unassembled WGS sequence"/>
</dbReference>
<dbReference type="GO" id="GO:0000976">
    <property type="term" value="F:transcription cis-regulatory region binding"/>
    <property type="evidence" value="ECO:0007669"/>
    <property type="project" value="TreeGrafter"/>
</dbReference>
<evidence type="ECO:0000256" key="3">
    <source>
        <dbReference type="ARBA" id="ARBA00023163"/>
    </source>
</evidence>
<accession>A0A942Z5F4</accession>
<evidence type="ECO:0000259" key="4">
    <source>
        <dbReference type="Pfam" id="PF13377"/>
    </source>
</evidence>
<dbReference type="AlphaFoldDB" id="A0A942Z5F4"/>
<reference evidence="5 6" key="1">
    <citation type="submission" date="2021-05" db="EMBL/GenBank/DDBJ databases">
        <title>Novel Bacillus species.</title>
        <authorList>
            <person name="Liu G."/>
        </authorList>
    </citation>
    <scope>NUCLEOTIDE SEQUENCE [LARGE SCALE GENOMIC DNA]</scope>
    <source>
        <strain evidence="5 6">FJAT-49682</strain>
    </source>
</reference>
<dbReference type="PANTHER" id="PTHR30146">
    <property type="entry name" value="LACI-RELATED TRANSCRIPTIONAL REPRESSOR"/>
    <property type="match status" value="1"/>
</dbReference>
<protein>
    <submittedName>
        <fullName evidence="5">Substrate-binding domain-containing protein</fullName>
    </submittedName>
</protein>
<keyword evidence="3" id="KW-0804">Transcription</keyword>
<comment type="caution">
    <text evidence="5">The sequence shown here is derived from an EMBL/GenBank/DDBJ whole genome shotgun (WGS) entry which is preliminary data.</text>
</comment>
<dbReference type="InterPro" id="IPR028082">
    <property type="entry name" value="Peripla_BP_I"/>
</dbReference>
<dbReference type="GO" id="GO:0003700">
    <property type="term" value="F:DNA-binding transcription factor activity"/>
    <property type="evidence" value="ECO:0007669"/>
    <property type="project" value="TreeGrafter"/>
</dbReference>
<dbReference type="Pfam" id="PF13377">
    <property type="entry name" value="Peripla_BP_3"/>
    <property type="match status" value="1"/>
</dbReference>
<keyword evidence="1" id="KW-0805">Transcription regulation</keyword>
<dbReference type="InterPro" id="IPR046335">
    <property type="entry name" value="LacI/GalR-like_sensor"/>
</dbReference>
<gene>
    <name evidence="5" type="ORF">KHA91_18465</name>
</gene>
<dbReference type="Gene3D" id="3.40.50.2300">
    <property type="match status" value="2"/>
</dbReference>
<organism evidence="5 6">
    <name type="scientific">Lederbergia citrea</name>
    <dbReference type="NCBI Taxonomy" id="2833581"/>
    <lineage>
        <taxon>Bacteria</taxon>
        <taxon>Bacillati</taxon>
        <taxon>Bacillota</taxon>
        <taxon>Bacilli</taxon>
        <taxon>Bacillales</taxon>
        <taxon>Bacillaceae</taxon>
        <taxon>Lederbergia</taxon>
    </lineage>
</organism>
<name>A0A942Z5F4_9BACI</name>
<evidence type="ECO:0000313" key="6">
    <source>
        <dbReference type="Proteomes" id="UP000676456"/>
    </source>
</evidence>
<evidence type="ECO:0000256" key="1">
    <source>
        <dbReference type="ARBA" id="ARBA00023015"/>
    </source>
</evidence>
<dbReference type="RefSeq" id="WP_213099837.1">
    <property type="nucleotide sequence ID" value="NZ_JAGYPH010000004.1"/>
</dbReference>
<dbReference type="CDD" id="cd06267">
    <property type="entry name" value="PBP1_LacI_sugar_binding-like"/>
    <property type="match status" value="1"/>
</dbReference>
<keyword evidence="6" id="KW-1185">Reference proteome</keyword>
<dbReference type="EMBL" id="JAGYPN010000004">
    <property type="protein sequence ID" value="MBS4224699.1"/>
    <property type="molecule type" value="Genomic_DNA"/>
</dbReference>
<keyword evidence="2" id="KW-0238">DNA-binding</keyword>
<feature type="domain" description="Transcriptional regulator LacI/GalR-like sensor" evidence="4">
    <location>
        <begin position="117"/>
        <end position="277"/>
    </location>
</feature>
<dbReference type="PANTHER" id="PTHR30146:SF149">
    <property type="entry name" value="HTH-TYPE TRANSCRIPTIONAL REGULATOR EBGR"/>
    <property type="match status" value="1"/>
</dbReference>